<dbReference type="OrthoDB" id="2563390at2"/>
<feature type="transmembrane region" description="Helical" evidence="7">
    <location>
        <begin position="255"/>
        <end position="275"/>
    </location>
</feature>
<dbReference type="InterPro" id="IPR000515">
    <property type="entry name" value="MetI-like"/>
</dbReference>
<feature type="transmembrane region" description="Helical" evidence="7">
    <location>
        <begin position="140"/>
        <end position="160"/>
    </location>
</feature>
<keyword evidence="4 7" id="KW-0812">Transmembrane</keyword>
<dbReference type="GO" id="GO:0055085">
    <property type="term" value="P:transmembrane transport"/>
    <property type="evidence" value="ECO:0007669"/>
    <property type="project" value="InterPro"/>
</dbReference>
<evidence type="ECO:0000256" key="6">
    <source>
        <dbReference type="ARBA" id="ARBA00023136"/>
    </source>
</evidence>
<protein>
    <submittedName>
        <fullName evidence="9">ABC transporter permease</fullName>
    </submittedName>
</protein>
<dbReference type="PANTHER" id="PTHR43744:SF9">
    <property type="entry name" value="POLYGALACTURONAN_RHAMNOGALACTURONAN TRANSPORT SYSTEM PERMEASE PROTEIN YTCP"/>
    <property type="match status" value="1"/>
</dbReference>
<evidence type="ECO:0000256" key="5">
    <source>
        <dbReference type="ARBA" id="ARBA00022989"/>
    </source>
</evidence>
<dbReference type="CDD" id="cd06261">
    <property type="entry name" value="TM_PBP2"/>
    <property type="match status" value="1"/>
</dbReference>
<reference evidence="9 10" key="1">
    <citation type="submission" date="2016-05" db="EMBL/GenBank/DDBJ databases">
        <title>Paenibacillus sp. 1ZS3-15 nov., isolated from the rhizosphere soil.</title>
        <authorList>
            <person name="Zhang X.X."/>
            <person name="Zhang J."/>
        </authorList>
    </citation>
    <scope>NUCLEOTIDE SEQUENCE [LARGE SCALE GENOMIC DNA]</scope>
    <source>
        <strain evidence="9 10">1ZS3-15</strain>
    </source>
</reference>
<organism evidence="9 10">
    <name type="scientific">Paenibacillus oryzisoli</name>
    <dbReference type="NCBI Taxonomy" id="1850517"/>
    <lineage>
        <taxon>Bacteria</taxon>
        <taxon>Bacillati</taxon>
        <taxon>Bacillota</taxon>
        <taxon>Bacilli</taxon>
        <taxon>Bacillales</taxon>
        <taxon>Paenibacillaceae</taxon>
        <taxon>Paenibacillus</taxon>
    </lineage>
</organism>
<evidence type="ECO:0000256" key="3">
    <source>
        <dbReference type="ARBA" id="ARBA00022475"/>
    </source>
</evidence>
<evidence type="ECO:0000313" key="9">
    <source>
        <dbReference type="EMBL" id="OAS14291.1"/>
    </source>
</evidence>
<proteinExistence type="inferred from homology"/>
<dbReference type="Gene3D" id="1.10.3720.10">
    <property type="entry name" value="MetI-like"/>
    <property type="match status" value="1"/>
</dbReference>
<feature type="transmembrane region" description="Helical" evidence="7">
    <location>
        <begin position="49"/>
        <end position="70"/>
    </location>
</feature>
<comment type="similarity">
    <text evidence="7">Belongs to the binding-protein-dependent transport system permease family.</text>
</comment>
<keyword evidence="3" id="KW-1003">Cell membrane</keyword>
<evidence type="ECO:0000259" key="8">
    <source>
        <dbReference type="PROSITE" id="PS50928"/>
    </source>
</evidence>
<evidence type="ECO:0000256" key="2">
    <source>
        <dbReference type="ARBA" id="ARBA00022448"/>
    </source>
</evidence>
<keyword evidence="2 7" id="KW-0813">Transport</keyword>
<dbReference type="Proteomes" id="UP000078454">
    <property type="component" value="Unassembled WGS sequence"/>
</dbReference>
<dbReference type="Pfam" id="PF00528">
    <property type="entry name" value="BPD_transp_1"/>
    <property type="match status" value="1"/>
</dbReference>
<accession>A0A197ZZU1</accession>
<dbReference type="SUPFAM" id="SSF161098">
    <property type="entry name" value="MetI-like"/>
    <property type="match status" value="1"/>
</dbReference>
<sequence length="290" mass="32277">MKATNGEKIFYAINYLVLALIALTCILPFIHIIALSLSERSAVESGHVFFWPVGIELTAYKIFFLASPAVSAFKNSIIITVIGVALSLLGTILAAYPLSRSYLMGRRYLVLGMVFTMLFSGGLIPTYLVIKSMHLIDSYWALWLSGFISTYNMLLMKSYFENIPYEVQEAARIDGCNDTSLLIRIILPLSLPMLATLALFYGIGFWNSFMNVLMYINKGELMNLTVVVQGMLQKNDLLNSPSLNIQEQQTVATEMVKAVGVVVMVVPMLVVYPFLQKYFVKGVMLGSVKG</sequence>
<dbReference type="RefSeq" id="WP_068669774.1">
    <property type="nucleotide sequence ID" value="NZ_LYPB01000090.1"/>
</dbReference>
<comment type="caution">
    <text evidence="9">The sequence shown here is derived from an EMBL/GenBank/DDBJ whole genome shotgun (WGS) entry which is preliminary data.</text>
</comment>
<comment type="subcellular location">
    <subcellularLocation>
        <location evidence="1 7">Cell membrane</location>
        <topology evidence="1 7">Multi-pass membrane protein</topology>
    </subcellularLocation>
</comment>
<dbReference type="InterPro" id="IPR035906">
    <property type="entry name" value="MetI-like_sf"/>
</dbReference>
<dbReference type="AlphaFoldDB" id="A0A197ZZU1"/>
<evidence type="ECO:0000256" key="4">
    <source>
        <dbReference type="ARBA" id="ARBA00022692"/>
    </source>
</evidence>
<evidence type="ECO:0000256" key="1">
    <source>
        <dbReference type="ARBA" id="ARBA00004651"/>
    </source>
</evidence>
<feature type="transmembrane region" description="Helical" evidence="7">
    <location>
        <begin position="76"/>
        <end position="96"/>
    </location>
</feature>
<dbReference type="GO" id="GO:0005886">
    <property type="term" value="C:plasma membrane"/>
    <property type="evidence" value="ECO:0007669"/>
    <property type="project" value="UniProtKB-SubCell"/>
</dbReference>
<feature type="transmembrane region" description="Helical" evidence="7">
    <location>
        <begin position="181"/>
        <end position="206"/>
    </location>
</feature>
<name>A0A197ZZU1_9BACL</name>
<feature type="transmembrane region" description="Helical" evidence="7">
    <location>
        <begin position="108"/>
        <end position="128"/>
    </location>
</feature>
<evidence type="ECO:0000256" key="7">
    <source>
        <dbReference type="RuleBase" id="RU363032"/>
    </source>
</evidence>
<dbReference type="EMBL" id="LYPB01000090">
    <property type="protein sequence ID" value="OAS14291.1"/>
    <property type="molecule type" value="Genomic_DNA"/>
</dbReference>
<dbReference type="STRING" id="1850517.A8708_12880"/>
<gene>
    <name evidence="9" type="ORF">A8708_12880</name>
</gene>
<feature type="domain" description="ABC transmembrane type-1" evidence="8">
    <location>
        <begin position="73"/>
        <end position="274"/>
    </location>
</feature>
<dbReference type="PANTHER" id="PTHR43744">
    <property type="entry name" value="ABC TRANSPORTER PERMEASE PROTEIN MG189-RELATED-RELATED"/>
    <property type="match status" value="1"/>
</dbReference>
<keyword evidence="10" id="KW-1185">Reference proteome</keyword>
<evidence type="ECO:0000313" key="10">
    <source>
        <dbReference type="Proteomes" id="UP000078454"/>
    </source>
</evidence>
<feature type="transmembrane region" description="Helical" evidence="7">
    <location>
        <begin position="12"/>
        <end position="37"/>
    </location>
</feature>
<keyword evidence="6 7" id="KW-0472">Membrane</keyword>
<keyword evidence="5 7" id="KW-1133">Transmembrane helix</keyword>
<dbReference type="PROSITE" id="PS50928">
    <property type="entry name" value="ABC_TM1"/>
    <property type="match status" value="1"/>
</dbReference>